<evidence type="ECO:0000313" key="2">
    <source>
        <dbReference type="EnsemblPlants" id="Bo00870s020.1"/>
    </source>
</evidence>
<name>A0A0D2ZRR9_BRAOL</name>
<dbReference type="Proteomes" id="UP000032141">
    <property type="component" value="Unassembled WGS sequence"/>
</dbReference>
<dbReference type="InterPro" id="IPR056988">
    <property type="entry name" value="Zn_ribbon_pln"/>
</dbReference>
<dbReference type="AlphaFoldDB" id="A0A0D2ZRR9"/>
<accession>A0A0D2ZRR9</accession>
<dbReference type="PANTHER" id="PTHR44137:SF23">
    <property type="entry name" value="CHAPERONE DNAJ-DOMAIN SUPERFAMILY PROTEIN"/>
    <property type="match status" value="1"/>
</dbReference>
<dbReference type="Pfam" id="PF00226">
    <property type="entry name" value="DnaJ"/>
    <property type="match status" value="1"/>
</dbReference>
<dbReference type="SUPFAM" id="SSF46565">
    <property type="entry name" value="Chaperone J-domain"/>
    <property type="match status" value="1"/>
</dbReference>
<dbReference type="OMA" id="GAKKFVY"/>
<proteinExistence type="predicted"/>
<dbReference type="KEGG" id="boe:106320276"/>
<organism evidence="2 3">
    <name type="scientific">Brassica oleracea var. oleracea</name>
    <dbReference type="NCBI Taxonomy" id="109376"/>
    <lineage>
        <taxon>Eukaryota</taxon>
        <taxon>Viridiplantae</taxon>
        <taxon>Streptophyta</taxon>
        <taxon>Embryophyta</taxon>
        <taxon>Tracheophyta</taxon>
        <taxon>Spermatophyta</taxon>
        <taxon>Magnoliopsida</taxon>
        <taxon>eudicotyledons</taxon>
        <taxon>Gunneridae</taxon>
        <taxon>Pentapetalae</taxon>
        <taxon>rosids</taxon>
        <taxon>malvids</taxon>
        <taxon>Brassicales</taxon>
        <taxon>Brassicaceae</taxon>
        <taxon>Brassiceae</taxon>
        <taxon>Brassica</taxon>
    </lineage>
</organism>
<dbReference type="Gramene" id="Bo00870s020.1">
    <property type="protein sequence ID" value="Bo00870s020.1"/>
    <property type="gene ID" value="Bo00870s020"/>
</dbReference>
<reference evidence="2" key="2">
    <citation type="submission" date="2015-06" db="UniProtKB">
        <authorList>
            <consortium name="EnsemblPlants"/>
        </authorList>
    </citation>
    <scope>IDENTIFICATION</scope>
</reference>
<dbReference type="OrthoDB" id="10250354at2759"/>
<evidence type="ECO:0000259" key="1">
    <source>
        <dbReference type="PROSITE" id="PS50076"/>
    </source>
</evidence>
<dbReference type="Pfam" id="PF23551">
    <property type="entry name" value="Zn_ribbon_20"/>
    <property type="match status" value="1"/>
</dbReference>
<evidence type="ECO:0000313" key="3">
    <source>
        <dbReference type="Proteomes" id="UP000032141"/>
    </source>
</evidence>
<dbReference type="CDD" id="cd06257">
    <property type="entry name" value="DnaJ"/>
    <property type="match status" value="1"/>
</dbReference>
<protein>
    <recommendedName>
        <fullName evidence="1">J domain-containing protein</fullName>
    </recommendedName>
</protein>
<dbReference type="PROSITE" id="PS50076">
    <property type="entry name" value="DNAJ_2"/>
    <property type="match status" value="1"/>
</dbReference>
<dbReference type="InterPro" id="IPR001623">
    <property type="entry name" value="DnaJ_domain"/>
</dbReference>
<dbReference type="RefSeq" id="XP_013614095.1">
    <property type="nucleotide sequence ID" value="XM_013758641.1"/>
</dbReference>
<dbReference type="eggNOG" id="ENOG502QQV4">
    <property type="taxonomic scope" value="Eukaryota"/>
</dbReference>
<dbReference type="HOGENOM" id="CLU_075946_0_0_1"/>
<dbReference type="GeneID" id="106320276"/>
<reference evidence="2" key="1">
    <citation type="journal article" date="2014" name="Genome Biol.">
        <title>Transcriptome and methylome profiling reveals relics of genome dominance in the mesopolyploid Brassica oleracea.</title>
        <authorList>
            <person name="Parkin I.A."/>
            <person name="Koh C."/>
            <person name="Tang H."/>
            <person name="Robinson S.J."/>
            <person name="Kagale S."/>
            <person name="Clarke W.E."/>
            <person name="Town C.D."/>
            <person name="Nixon J."/>
            <person name="Krishnakumar V."/>
            <person name="Bidwell S.L."/>
            <person name="Denoeud F."/>
            <person name="Belcram H."/>
            <person name="Links M.G."/>
            <person name="Just J."/>
            <person name="Clarke C."/>
            <person name="Bender T."/>
            <person name="Huebert T."/>
            <person name="Mason A.S."/>
            <person name="Pires J.C."/>
            <person name="Barker G."/>
            <person name="Moore J."/>
            <person name="Walley P.G."/>
            <person name="Manoli S."/>
            <person name="Batley J."/>
            <person name="Edwards D."/>
            <person name="Nelson M.N."/>
            <person name="Wang X."/>
            <person name="Paterson A.H."/>
            <person name="King G."/>
            <person name="Bancroft I."/>
            <person name="Chalhoub B."/>
            <person name="Sharpe A.G."/>
        </authorList>
    </citation>
    <scope>NUCLEOTIDE SEQUENCE [LARGE SCALE GENOMIC DNA]</scope>
    <source>
        <strain evidence="2">cv. TO1000</strain>
    </source>
</reference>
<sequence>MDKDEAKRALDIAEKKLSENDYVGAKKFVYKAQSLYPDLDGLNQVLMMIDVYTSAEIKISGGIETDWYGVLGVDYKADDEIVKRQYKNLALLLHPDKNRFNGAEGAFKLVLHAWSLLSDRAERFLYDERRMQKKPPPSAKAKDAPSNQFWTMCSECKTRCEYWRDSYLNKTVLCPMCGKTFIATEQIPRAVKKTGKTYNVLFGYCR</sequence>
<dbReference type="Gene3D" id="1.10.287.110">
    <property type="entry name" value="DnaJ domain"/>
    <property type="match status" value="1"/>
</dbReference>
<dbReference type="InterPro" id="IPR036869">
    <property type="entry name" value="J_dom_sf"/>
</dbReference>
<dbReference type="PRINTS" id="PR00625">
    <property type="entry name" value="JDOMAIN"/>
</dbReference>
<keyword evidence="3" id="KW-1185">Reference proteome</keyword>
<dbReference type="EnsemblPlants" id="Bo00870s020.1">
    <property type="protein sequence ID" value="Bo00870s020.1"/>
    <property type="gene ID" value="Bo00870s020"/>
</dbReference>
<dbReference type="STRING" id="109376.A0A0D2ZRR9"/>
<feature type="domain" description="J" evidence="1">
    <location>
        <begin position="66"/>
        <end position="130"/>
    </location>
</feature>
<dbReference type="SMART" id="SM00271">
    <property type="entry name" value="DnaJ"/>
    <property type="match status" value="1"/>
</dbReference>
<dbReference type="PANTHER" id="PTHR44137">
    <property type="entry name" value="BNAC03G44070D PROTEIN"/>
    <property type="match status" value="1"/>
</dbReference>